<dbReference type="RefSeq" id="XP_014161201.1">
    <property type="nucleotide sequence ID" value="XM_014305726.1"/>
</dbReference>
<organism evidence="2 3">
    <name type="scientific">Sphaeroforma arctica JP610</name>
    <dbReference type="NCBI Taxonomy" id="667725"/>
    <lineage>
        <taxon>Eukaryota</taxon>
        <taxon>Ichthyosporea</taxon>
        <taxon>Ichthyophonida</taxon>
        <taxon>Sphaeroforma</taxon>
    </lineage>
</organism>
<dbReference type="GeneID" id="25901084"/>
<protein>
    <submittedName>
        <fullName evidence="2">Uncharacterized protein</fullName>
    </submittedName>
</protein>
<dbReference type="EMBL" id="KQ241615">
    <property type="protein sequence ID" value="KNC87299.1"/>
    <property type="molecule type" value="Genomic_DNA"/>
</dbReference>
<dbReference type="AlphaFoldDB" id="A0A0L0GEH7"/>
<keyword evidence="1" id="KW-0472">Membrane</keyword>
<keyword evidence="1" id="KW-0812">Transmembrane</keyword>
<feature type="transmembrane region" description="Helical" evidence="1">
    <location>
        <begin position="12"/>
        <end position="33"/>
    </location>
</feature>
<evidence type="ECO:0000313" key="2">
    <source>
        <dbReference type="EMBL" id="KNC87299.1"/>
    </source>
</evidence>
<keyword evidence="3" id="KW-1185">Reference proteome</keyword>
<gene>
    <name evidence="2" type="ORF">SARC_00580</name>
</gene>
<dbReference type="Proteomes" id="UP000054560">
    <property type="component" value="Unassembled WGS sequence"/>
</dbReference>
<keyword evidence="1" id="KW-1133">Transmembrane helix</keyword>
<proteinExistence type="predicted"/>
<name>A0A0L0GEH7_9EUKA</name>
<accession>A0A0L0GEH7</accession>
<evidence type="ECO:0000256" key="1">
    <source>
        <dbReference type="SAM" id="Phobius"/>
    </source>
</evidence>
<sequence length="124" mass="13430">MHGVELGKKRLPMSSVVLLTVLVCSFFCTPLLLMQMYRADGQGLSGLNMAAYNSSGASINSASDASSISDVGASGVKRNMPMIRWREDTHCGVNYPLEDGSPAECNPQSKKRCCNKWGYCQLCS</sequence>
<evidence type="ECO:0000313" key="3">
    <source>
        <dbReference type="Proteomes" id="UP000054560"/>
    </source>
</evidence>
<dbReference type="OrthoDB" id="10059218at2759"/>
<reference evidence="2 3" key="1">
    <citation type="submission" date="2011-02" db="EMBL/GenBank/DDBJ databases">
        <title>The Genome Sequence of Sphaeroforma arctica JP610.</title>
        <authorList>
            <consortium name="The Broad Institute Genome Sequencing Platform"/>
            <person name="Russ C."/>
            <person name="Cuomo C."/>
            <person name="Young S.K."/>
            <person name="Zeng Q."/>
            <person name="Gargeya S."/>
            <person name="Alvarado L."/>
            <person name="Berlin A."/>
            <person name="Chapman S.B."/>
            <person name="Chen Z."/>
            <person name="Freedman E."/>
            <person name="Gellesch M."/>
            <person name="Goldberg J."/>
            <person name="Griggs A."/>
            <person name="Gujja S."/>
            <person name="Heilman E."/>
            <person name="Heiman D."/>
            <person name="Howarth C."/>
            <person name="Mehta T."/>
            <person name="Neiman D."/>
            <person name="Pearson M."/>
            <person name="Roberts A."/>
            <person name="Saif S."/>
            <person name="Shea T."/>
            <person name="Shenoy N."/>
            <person name="Sisk P."/>
            <person name="Stolte C."/>
            <person name="Sykes S."/>
            <person name="White J."/>
            <person name="Yandava C."/>
            <person name="Burger G."/>
            <person name="Gray M.W."/>
            <person name="Holland P.W.H."/>
            <person name="King N."/>
            <person name="Lang F.B.F."/>
            <person name="Roger A.J."/>
            <person name="Ruiz-Trillo I."/>
            <person name="Haas B."/>
            <person name="Nusbaum C."/>
            <person name="Birren B."/>
        </authorList>
    </citation>
    <scope>NUCLEOTIDE SEQUENCE [LARGE SCALE GENOMIC DNA]</scope>
    <source>
        <strain evidence="2 3">JP610</strain>
    </source>
</reference>